<gene>
    <name evidence="2" type="ORF">sm9_0233</name>
</gene>
<accession>A0A0U2SGC2</accession>
<evidence type="ECO:0000256" key="1">
    <source>
        <dbReference type="SAM" id="Phobius"/>
    </source>
</evidence>
<feature type="transmembrane region" description="Helical" evidence="1">
    <location>
        <begin position="31"/>
        <end position="49"/>
    </location>
</feature>
<sequence>MKLNMPYLIVGIICLIIGIVLCILNQKISAGSIASFILAIIVIIKGLGLR</sequence>
<keyword evidence="1" id="KW-1133">Transmembrane helix</keyword>
<evidence type="ECO:0000313" key="3">
    <source>
        <dbReference type="Proteomes" id="UP000067738"/>
    </source>
</evidence>
<dbReference type="Proteomes" id="UP000067738">
    <property type="component" value="Chromosome"/>
</dbReference>
<keyword evidence="3" id="KW-1185">Reference proteome</keyword>
<dbReference type="AlphaFoldDB" id="A0A0U2SGC2"/>
<dbReference type="GeneID" id="43131679"/>
<proteinExistence type="predicted"/>
<organism evidence="2 3">
    <name type="scientific">Methanobrevibacter millerae</name>
    <dbReference type="NCBI Taxonomy" id="230361"/>
    <lineage>
        <taxon>Archaea</taxon>
        <taxon>Methanobacteriati</taxon>
        <taxon>Methanobacteriota</taxon>
        <taxon>Methanomada group</taxon>
        <taxon>Methanobacteria</taxon>
        <taxon>Methanobacteriales</taxon>
        <taxon>Methanobacteriaceae</taxon>
        <taxon>Methanobrevibacter</taxon>
    </lineage>
</organism>
<feature type="transmembrane region" description="Helical" evidence="1">
    <location>
        <begin position="6"/>
        <end position="24"/>
    </location>
</feature>
<dbReference type="KEGG" id="mmil:sm9_0233"/>
<dbReference type="RefSeq" id="WP_157064622.1">
    <property type="nucleotide sequence ID" value="NZ_CP011266.1"/>
</dbReference>
<dbReference type="EMBL" id="CP011266">
    <property type="protein sequence ID" value="ALT68037.1"/>
    <property type="molecule type" value="Genomic_DNA"/>
</dbReference>
<keyword evidence="1" id="KW-0812">Transmembrane</keyword>
<evidence type="ECO:0000313" key="2">
    <source>
        <dbReference type="EMBL" id="ALT68037.1"/>
    </source>
</evidence>
<keyword evidence="1" id="KW-0472">Membrane</keyword>
<reference evidence="2 3" key="1">
    <citation type="submission" date="2015-04" db="EMBL/GenBank/DDBJ databases">
        <title>The complete genome sequence of the rumen methanogen Methanobrevibacter millerae SM9.</title>
        <authorList>
            <person name="Leahy S.C."/>
            <person name="Kelly W.J."/>
            <person name="Pacheco D.M."/>
            <person name="Li D."/>
            <person name="Altermann E."/>
            <person name="Attwood G.T."/>
        </authorList>
    </citation>
    <scope>NUCLEOTIDE SEQUENCE [LARGE SCALE GENOMIC DNA]</scope>
    <source>
        <strain evidence="2 3">SM9</strain>
    </source>
</reference>
<dbReference type="PATRIC" id="fig|230361.4.peg.241"/>
<name>A0A0U2SGC2_9EURY</name>
<protein>
    <submittedName>
        <fullName evidence="2">Uncharacterized protein</fullName>
    </submittedName>
</protein>